<evidence type="ECO:0000259" key="1">
    <source>
        <dbReference type="PROSITE" id="PS50835"/>
    </source>
</evidence>
<organism evidence="2 3">
    <name type="scientific">Actinomadura yumaensis</name>
    <dbReference type="NCBI Taxonomy" id="111807"/>
    <lineage>
        <taxon>Bacteria</taxon>
        <taxon>Bacillati</taxon>
        <taxon>Actinomycetota</taxon>
        <taxon>Actinomycetes</taxon>
        <taxon>Streptosporangiales</taxon>
        <taxon>Thermomonosporaceae</taxon>
        <taxon>Actinomadura</taxon>
    </lineage>
</organism>
<dbReference type="PROSITE" id="PS50835">
    <property type="entry name" value="IG_LIKE"/>
    <property type="match status" value="1"/>
</dbReference>
<reference evidence="3" key="1">
    <citation type="journal article" date="2019" name="Int. J. Syst. Evol. Microbiol.">
        <title>The Global Catalogue of Microorganisms (GCM) 10K type strain sequencing project: providing services to taxonomists for standard genome sequencing and annotation.</title>
        <authorList>
            <consortium name="The Broad Institute Genomics Platform"/>
            <consortium name="The Broad Institute Genome Sequencing Center for Infectious Disease"/>
            <person name="Wu L."/>
            <person name="Ma J."/>
        </authorList>
    </citation>
    <scope>NUCLEOTIDE SEQUENCE [LARGE SCALE GENOMIC DNA]</scope>
    <source>
        <strain evidence="3">JCM 3369</strain>
    </source>
</reference>
<evidence type="ECO:0000313" key="2">
    <source>
        <dbReference type="EMBL" id="MFC6883862.1"/>
    </source>
</evidence>
<accession>A0ABW2CPX6</accession>
<gene>
    <name evidence="2" type="ORF">ACFQKB_29175</name>
</gene>
<dbReference type="EMBL" id="JBHSXS010000022">
    <property type="protein sequence ID" value="MFC6883862.1"/>
    <property type="molecule type" value="Genomic_DNA"/>
</dbReference>
<name>A0ABW2CPX6_9ACTN</name>
<dbReference type="InterPro" id="IPR007110">
    <property type="entry name" value="Ig-like_dom"/>
</dbReference>
<comment type="caution">
    <text evidence="2">The sequence shown here is derived from an EMBL/GenBank/DDBJ whole genome shotgun (WGS) entry which is preliminary data.</text>
</comment>
<dbReference type="RefSeq" id="WP_378063731.1">
    <property type="nucleotide sequence ID" value="NZ_JBHSXS010000022.1"/>
</dbReference>
<dbReference type="Gene3D" id="3.60.110.10">
    <property type="entry name" value="Carbon-nitrogen hydrolase"/>
    <property type="match status" value="1"/>
</dbReference>
<proteinExistence type="predicted"/>
<protein>
    <recommendedName>
        <fullName evidence="1">Ig-like domain-containing protein</fullName>
    </recommendedName>
</protein>
<evidence type="ECO:0000313" key="3">
    <source>
        <dbReference type="Proteomes" id="UP001596380"/>
    </source>
</evidence>
<feature type="domain" description="Ig-like" evidence="1">
    <location>
        <begin position="315"/>
        <end position="439"/>
    </location>
</feature>
<dbReference type="SUPFAM" id="SSF56317">
    <property type="entry name" value="Carbon-nitrogen hydrolase"/>
    <property type="match status" value="1"/>
</dbReference>
<sequence length="482" mass="53082">MAATAYPAEPTDLFVLLYDALPDALFRGWTATEWHDDPQVRRQAGEISEIVLDTGVLDPAVTARHVEEKGDLGRFTVLLGLDIALAHVNPYGPYHDAPALTGALVNYLTDGRFNGPGTQGALLPRCAFPGRPLGRRTKAEFFGLHRIPPDEWERIDHSVLPAVNDPHFTRDQPVTVGCAPVLESFDDIEIDFERRHGMTVYRLRPMDSVMVRTRIKAIIRRLDESGAQLAVMPELSLSDSLLEHWKEVAFDTADRDRDRRPLRFILLGTGPLGTTDPPPNRAVLLDRWTGQELLVQDKLSGFTLDAAQMRLWRLPDAPAAGTAEEYATPGSKISLLDSSLGRLAVLICEDLSRSIGWERELLSCGVSHLLVPIFSKPILEHRWEQQGAERQVGSLGTWVTVANSLVVGTAIPHSEMPERRYTCLVAGPESLARTAYSLKLQFGAAEAGDQLGLTGDPSSPLPAVLPGAAYDLWHPHWPPTPP</sequence>
<dbReference type="Proteomes" id="UP001596380">
    <property type="component" value="Unassembled WGS sequence"/>
</dbReference>
<dbReference type="InterPro" id="IPR036526">
    <property type="entry name" value="C-N_Hydrolase_sf"/>
</dbReference>
<keyword evidence="3" id="KW-1185">Reference proteome</keyword>